<dbReference type="AlphaFoldDB" id="A0A0C3SCN8"/>
<sequence length="267" mass="29934">MSSRSTPIDLEYDKFVPPDGNETEKPLVILHGLFGMKRNWLSLAKAFLRDLKRPVYTLDLRNHGASPHAEPMTYDAMATDVLHFCEKYSLRDISLLGHSMGGKVAMTVALSPELPDDLLTHLIVADIAPSKGALSPEFQGYVDAMKKIESSGVTTRQEAQHILAPYEPDAMTRAFLLTNLLPQAHDHHHHSLRFRIPIDVIGNAIGDIGGFPYEPGERTWEGPTLFIKGDRSRYINNRNIPIAKEFFPAMVLEHLDASHWGTFPFLL</sequence>
<keyword evidence="2" id="KW-0378">Hydrolase</keyword>
<evidence type="ECO:0000313" key="5">
    <source>
        <dbReference type="Proteomes" id="UP000053257"/>
    </source>
</evidence>
<dbReference type="Proteomes" id="UP000053257">
    <property type="component" value="Unassembled WGS sequence"/>
</dbReference>
<evidence type="ECO:0000256" key="2">
    <source>
        <dbReference type="ARBA" id="ARBA00022801"/>
    </source>
</evidence>
<comment type="similarity">
    <text evidence="1">Belongs to the AB hydrolase superfamily.</text>
</comment>
<feature type="domain" description="AB hydrolase-1" evidence="3">
    <location>
        <begin position="25"/>
        <end position="261"/>
    </location>
</feature>
<evidence type="ECO:0000256" key="1">
    <source>
        <dbReference type="ARBA" id="ARBA00008645"/>
    </source>
</evidence>
<dbReference type="GO" id="GO:0052689">
    <property type="term" value="F:carboxylic ester hydrolase activity"/>
    <property type="evidence" value="ECO:0007669"/>
    <property type="project" value="TreeGrafter"/>
</dbReference>
<dbReference type="PANTHER" id="PTHR46118">
    <property type="entry name" value="PROTEIN ABHD11"/>
    <property type="match status" value="1"/>
</dbReference>
<reference evidence="4 5" key="1">
    <citation type="journal article" date="2014" name="PLoS Genet.">
        <title>Analysis of the Phlebiopsis gigantea genome, transcriptome and secretome provides insight into its pioneer colonization strategies of wood.</title>
        <authorList>
            <person name="Hori C."/>
            <person name="Ishida T."/>
            <person name="Igarashi K."/>
            <person name="Samejima M."/>
            <person name="Suzuki H."/>
            <person name="Master E."/>
            <person name="Ferreira P."/>
            <person name="Ruiz-Duenas F.J."/>
            <person name="Held B."/>
            <person name="Canessa P."/>
            <person name="Larrondo L.F."/>
            <person name="Schmoll M."/>
            <person name="Druzhinina I.S."/>
            <person name="Kubicek C.P."/>
            <person name="Gaskell J.A."/>
            <person name="Kersten P."/>
            <person name="St John F."/>
            <person name="Glasner J."/>
            <person name="Sabat G."/>
            <person name="Splinter BonDurant S."/>
            <person name="Syed K."/>
            <person name="Yadav J."/>
            <person name="Mgbeahuruike A.C."/>
            <person name="Kovalchuk A."/>
            <person name="Asiegbu F.O."/>
            <person name="Lackner G."/>
            <person name="Hoffmeister D."/>
            <person name="Rencoret J."/>
            <person name="Gutierrez A."/>
            <person name="Sun H."/>
            <person name="Lindquist E."/>
            <person name="Barry K."/>
            <person name="Riley R."/>
            <person name="Grigoriev I.V."/>
            <person name="Henrissat B."/>
            <person name="Kues U."/>
            <person name="Berka R.M."/>
            <person name="Martinez A.T."/>
            <person name="Covert S.F."/>
            <person name="Blanchette R.A."/>
            <person name="Cullen D."/>
        </authorList>
    </citation>
    <scope>NUCLEOTIDE SEQUENCE [LARGE SCALE GENOMIC DNA]</scope>
    <source>
        <strain evidence="4 5">11061_1 CR5-6</strain>
    </source>
</reference>
<name>A0A0C3SCN8_PHLG1</name>
<gene>
    <name evidence="4" type="ORF">PHLGIDRAFT_21958</name>
</gene>
<dbReference type="STRING" id="745531.A0A0C3SCN8"/>
<dbReference type="PANTHER" id="PTHR46118:SF4">
    <property type="entry name" value="PROTEIN ABHD11"/>
    <property type="match status" value="1"/>
</dbReference>
<dbReference type="OrthoDB" id="8119704at2759"/>
<dbReference type="HOGENOM" id="CLU_020336_53_0_1"/>
<dbReference type="InterPro" id="IPR029058">
    <property type="entry name" value="AB_hydrolase_fold"/>
</dbReference>
<dbReference type="SUPFAM" id="SSF53474">
    <property type="entry name" value="alpha/beta-Hydrolases"/>
    <property type="match status" value="1"/>
</dbReference>
<evidence type="ECO:0000313" key="4">
    <source>
        <dbReference type="EMBL" id="KIP11087.1"/>
    </source>
</evidence>
<keyword evidence="5" id="KW-1185">Reference proteome</keyword>
<accession>A0A0C3SCN8</accession>
<proteinExistence type="inferred from homology"/>
<dbReference type="Pfam" id="PF00561">
    <property type="entry name" value="Abhydrolase_1"/>
    <property type="match status" value="1"/>
</dbReference>
<protein>
    <recommendedName>
        <fullName evidence="3">AB hydrolase-1 domain-containing protein</fullName>
    </recommendedName>
</protein>
<dbReference type="GO" id="GO:0005739">
    <property type="term" value="C:mitochondrion"/>
    <property type="evidence" value="ECO:0007669"/>
    <property type="project" value="TreeGrafter"/>
</dbReference>
<evidence type="ECO:0000259" key="3">
    <source>
        <dbReference type="Pfam" id="PF00561"/>
    </source>
</evidence>
<dbReference type="EMBL" id="KN840449">
    <property type="protein sequence ID" value="KIP11087.1"/>
    <property type="molecule type" value="Genomic_DNA"/>
</dbReference>
<organism evidence="4 5">
    <name type="scientific">Phlebiopsis gigantea (strain 11061_1 CR5-6)</name>
    <name type="common">White-rot fungus</name>
    <name type="synonym">Peniophora gigantea</name>
    <dbReference type="NCBI Taxonomy" id="745531"/>
    <lineage>
        <taxon>Eukaryota</taxon>
        <taxon>Fungi</taxon>
        <taxon>Dikarya</taxon>
        <taxon>Basidiomycota</taxon>
        <taxon>Agaricomycotina</taxon>
        <taxon>Agaricomycetes</taxon>
        <taxon>Polyporales</taxon>
        <taxon>Phanerochaetaceae</taxon>
        <taxon>Phlebiopsis</taxon>
    </lineage>
</organism>
<dbReference type="Gene3D" id="3.40.50.1820">
    <property type="entry name" value="alpha/beta hydrolase"/>
    <property type="match status" value="1"/>
</dbReference>
<dbReference type="InterPro" id="IPR000073">
    <property type="entry name" value="AB_hydrolase_1"/>
</dbReference>